<comment type="caution">
    <text evidence="2">The sequence shown here is derived from an EMBL/GenBank/DDBJ whole genome shotgun (WGS) entry which is preliminary data.</text>
</comment>
<keyword evidence="3" id="KW-1185">Reference proteome</keyword>
<feature type="region of interest" description="Disordered" evidence="1">
    <location>
        <begin position="25"/>
        <end position="225"/>
    </location>
</feature>
<name>A0A506UMK8_9PROT</name>
<reference evidence="2 3" key="1">
    <citation type="submission" date="2019-03" db="EMBL/GenBank/DDBJ databases">
        <title>The complete genome sequence of Neokomagataea sp. Jb2 NBRC113641.</title>
        <authorList>
            <person name="Chua K.-O."/>
            <person name="Chan K.-G."/>
            <person name="See-Too W.-S."/>
        </authorList>
    </citation>
    <scope>NUCLEOTIDE SEQUENCE [LARGE SCALE GENOMIC DNA]</scope>
    <source>
        <strain evidence="2 3">Jb2</strain>
    </source>
</reference>
<gene>
    <name evidence="2" type="ORF">E3202_07700</name>
</gene>
<organism evidence="2 3">
    <name type="scientific">Oecophyllibacter saccharovorans</name>
    <dbReference type="NCBI Taxonomy" id="2558360"/>
    <lineage>
        <taxon>Bacteria</taxon>
        <taxon>Pseudomonadati</taxon>
        <taxon>Pseudomonadota</taxon>
        <taxon>Alphaproteobacteria</taxon>
        <taxon>Acetobacterales</taxon>
        <taxon>Acetobacteraceae</taxon>
        <taxon>Oecophyllibacter</taxon>
    </lineage>
</organism>
<evidence type="ECO:0000313" key="3">
    <source>
        <dbReference type="Proteomes" id="UP000315037"/>
    </source>
</evidence>
<dbReference type="AlphaFoldDB" id="A0A506UMK8"/>
<accession>A0A506UMK8</accession>
<feature type="compositionally biased region" description="Basic and acidic residues" evidence="1">
    <location>
        <begin position="143"/>
        <end position="154"/>
    </location>
</feature>
<dbReference type="Proteomes" id="UP000315037">
    <property type="component" value="Unassembled WGS sequence"/>
</dbReference>
<dbReference type="EMBL" id="SORZ01000002">
    <property type="protein sequence ID" value="TPW34594.1"/>
    <property type="molecule type" value="Genomic_DNA"/>
</dbReference>
<proteinExistence type="predicted"/>
<feature type="compositionally biased region" description="Pro residues" evidence="1">
    <location>
        <begin position="60"/>
        <end position="95"/>
    </location>
</feature>
<sequence>MGVGVSVLAHLGLVVLLLWPAGEMPPPPPPAPQVEMVFDSAAVPAQQGTGQPHAAQKSPSPRPPAPQETPEPPAPQPPTPKPPEPPPPAPPPPRPVRATPKPVHNQPKAQVHQQAELHEKGEVAPKPKTHPKTEPAKQQADVKAPEKHVEKTSEKSTTSHTTQAHETKNTQADSNSLLATLDSFRSSEKQSRPARAAANPHSGGSPKGGGSPDSDTRALSGGEQRAIGGSVRRCYEEDTAAKNYASFTAHLIVTVDSSGEARLATFAPETAARMARDPSYRVLAERARSAVLSPTCSHLPVPRRLLGQTRQFRFVFRP</sequence>
<evidence type="ECO:0000256" key="1">
    <source>
        <dbReference type="SAM" id="MobiDB-lite"/>
    </source>
</evidence>
<dbReference type="PRINTS" id="PR01217">
    <property type="entry name" value="PRICHEXTENSN"/>
</dbReference>
<protein>
    <submittedName>
        <fullName evidence="2">Energy transducer TonB</fullName>
    </submittedName>
</protein>
<feature type="compositionally biased region" description="Basic and acidic residues" evidence="1">
    <location>
        <begin position="115"/>
        <end position="135"/>
    </location>
</feature>
<evidence type="ECO:0000313" key="2">
    <source>
        <dbReference type="EMBL" id="TPW34594.1"/>
    </source>
</evidence>
<feature type="compositionally biased region" description="Polar residues" evidence="1">
    <location>
        <begin position="169"/>
        <end position="178"/>
    </location>
</feature>